<proteinExistence type="predicted"/>
<keyword evidence="3" id="KW-1185">Reference proteome</keyword>
<protein>
    <submittedName>
        <fullName evidence="2">Uncharacterized protein</fullName>
    </submittedName>
</protein>
<gene>
    <name evidence="2" type="ORF">ACFQGO_27440</name>
</gene>
<organism evidence="2 3">
    <name type="scientific">Streptomyces heilongjiangensis</name>
    <dbReference type="NCBI Taxonomy" id="945052"/>
    <lineage>
        <taxon>Bacteria</taxon>
        <taxon>Bacillati</taxon>
        <taxon>Actinomycetota</taxon>
        <taxon>Actinomycetes</taxon>
        <taxon>Kitasatosporales</taxon>
        <taxon>Streptomycetaceae</taxon>
        <taxon>Streptomyces</taxon>
    </lineage>
</organism>
<feature type="compositionally biased region" description="Low complexity" evidence="1">
    <location>
        <begin position="98"/>
        <end position="109"/>
    </location>
</feature>
<feature type="compositionally biased region" description="Basic and acidic residues" evidence="1">
    <location>
        <begin position="8"/>
        <end position="25"/>
    </location>
</feature>
<feature type="compositionally biased region" description="Gly residues" evidence="1">
    <location>
        <begin position="51"/>
        <end position="62"/>
    </location>
</feature>
<reference evidence="3" key="1">
    <citation type="journal article" date="2019" name="Int. J. Syst. Evol. Microbiol.">
        <title>The Global Catalogue of Microorganisms (GCM) 10K type strain sequencing project: providing services to taxonomists for standard genome sequencing and annotation.</title>
        <authorList>
            <consortium name="The Broad Institute Genomics Platform"/>
            <consortium name="The Broad Institute Genome Sequencing Center for Infectious Disease"/>
            <person name="Wu L."/>
            <person name="Ma J."/>
        </authorList>
    </citation>
    <scope>NUCLEOTIDE SEQUENCE [LARGE SCALE GENOMIC DNA]</scope>
    <source>
        <strain evidence="3">JCM 9918</strain>
    </source>
</reference>
<evidence type="ECO:0000256" key="1">
    <source>
        <dbReference type="SAM" id="MobiDB-lite"/>
    </source>
</evidence>
<comment type="caution">
    <text evidence="2">The sequence shown here is derived from an EMBL/GenBank/DDBJ whole genome shotgun (WGS) entry which is preliminary data.</text>
</comment>
<evidence type="ECO:0000313" key="3">
    <source>
        <dbReference type="Proteomes" id="UP001596112"/>
    </source>
</evidence>
<sequence length="118" mass="11784">MSDAEETLTDRRPAATPAHDGRPAEQEATAEDGETAGADEAEEAEERAGEDGGTTAGSGDGAAAGEPVGRGDTPGAEETPDTGRHGPWPRLPGPTAPAAPTAVTRGGAAWHSTWTPTS</sequence>
<dbReference type="Proteomes" id="UP001596112">
    <property type="component" value="Unassembled WGS sequence"/>
</dbReference>
<dbReference type="RefSeq" id="WP_380968398.1">
    <property type="nucleotide sequence ID" value="NZ_JBHSNZ010000022.1"/>
</dbReference>
<feature type="compositionally biased region" description="Acidic residues" evidence="1">
    <location>
        <begin position="28"/>
        <end position="45"/>
    </location>
</feature>
<dbReference type="EMBL" id="JBHSNZ010000022">
    <property type="protein sequence ID" value="MFC5811191.1"/>
    <property type="molecule type" value="Genomic_DNA"/>
</dbReference>
<feature type="region of interest" description="Disordered" evidence="1">
    <location>
        <begin position="1"/>
        <end position="118"/>
    </location>
</feature>
<name>A0ABW1BED9_9ACTN</name>
<evidence type="ECO:0000313" key="2">
    <source>
        <dbReference type="EMBL" id="MFC5811191.1"/>
    </source>
</evidence>
<accession>A0ABW1BED9</accession>